<sequence length="532" mass="57315">MRRTRTACGALGTTLLLSAFAVAAAPAAAADDAPAGDGLAEFHGQDVDWAPCPQDDEGDELLEGLECADVVVPLDYGDPGGDRIRIALSRSVATDPDSRRGAILFNPGGPGGDGLWMPSLYEGQPISESYDLIGFDPRGVGDSTQLNCSVPEGYGEALPSRPTDAELRLFTREARAVEEGCDRTAGAMRPHVNTPNTARDMDVVRAVLGEEKINYVGYSYGTYLGAVYGTLFPERLNRSVLDSSVHPDRIWHETWLAMSPAYTENVERFADWAAEEGAGLGDSPEEVRAAIEEIAGRLHEEPVEGVDRTVFDQFVGVQGRYQNEWDLFADILVTLSAGGGGESVDAAQAVTLSVGGAREELMPGVYYAVACEADYPQRLGSYYRDMREYRVDHPYGTGVYTAAPSNCTFRSYPLPEPPVEIERDGYPAGVVVQAEYDPQTVYDGGPAMARRLRDSLVIVEDEGGHGFFGIPGYDCVTEKVNDYLINGVLPDSASTCEGLPRAEAGEPSAFTRSGLADRMRDALDDRPRNPAG</sequence>
<comment type="similarity">
    <text evidence="1">Belongs to the peptidase S33 family.</text>
</comment>
<dbReference type="Proteomes" id="UP000295281">
    <property type="component" value="Unassembled WGS sequence"/>
</dbReference>
<dbReference type="InterPro" id="IPR029058">
    <property type="entry name" value="AB_hydrolase_fold"/>
</dbReference>
<dbReference type="PANTHER" id="PTHR43248">
    <property type="entry name" value="2-SUCCINYL-6-HYDROXY-2,4-CYCLOHEXADIENE-1-CARBOXYLATE SYNTHASE"/>
    <property type="match status" value="1"/>
</dbReference>
<dbReference type="InterPro" id="IPR013595">
    <property type="entry name" value="Pept_S33_TAP-like_C"/>
</dbReference>
<dbReference type="GO" id="GO:0016787">
    <property type="term" value="F:hydrolase activity"/>
    <property type="evidence" value="ECO:0007669"/>
    <property type="project" value="UniProtKB-KW"/>
</dbReference>
<evidence type="ECO:0000313" key="9">
    <source>
        <dbReference type="Proteomes" id="UP000295281"/>
    </source>
</evidence>
<keyword evidence="3" id="KW-0378">Hydrolase</keyword>
<dbReference type="PANTHER" id="PTHR43248:SF29">
    <property type="entry name" value="TRIPEPTIDYL AMINOPEPTIDASE"/>
    <property type="match status" value="1"/>
</dbReference>
<feature type="signal peptide" evidence="5">
    <location>
        <begin position="1"/>
        <end position="23"/>
    </location>
</feature>
<evidence type="ECO:0000256" key="2">
    <source>
        <dbReference type="ARBA" id="ARBA00022729"/>
    </source>
</evidence>
<feature type="domain" description="AB hydrolase-1" evidence="6">
    <location>
        <begin position="102"/>
        <end position="275"/>
    </location>
</feature>
<feature type="domain" description="Peptidase S33 tripeptidyl aminopeptidase-like C-terminal" evidence="7">
    <location>
        <begin position="402"/>
        <end position="496"/>
    </location>
</feature>
<feature type="compositionally biased region" description="Basic and acidic residues" evidence="4">
    <location>
        <begin position="515"/>
        <end position="532"/>
    </location>
</feature>
<keyword evidence="2 5" id="KW-0732">Signal</keyword>
<comment type="caution">
    <text evidence="8">The sequence shown here is derived from an EMBL/GenBank/DDBJ whole genome shotgun (WGS) entry which is preliminary data.</text>
</comment>
<dbReference type="AlphaFoldDB" id="A0A4V6PWV6"/>
<name>A0A4V6PWV6_9ACTN</name>
<dbReference type="Pfam" id="PF00561">
    <property type="entry name" value="Abhydrolase_1"/>
    <property type="match status" value="1"/>
</dbReference>
<evidence type="ECO:0000256" key="4">
    <source>
        <dbReference type="SAM" id="MobiDB-lite"/>
    </source>
</evidence>
<organism evidence="8 9">
    <name type="scientific">Actinorugispora endophytica</name>
    <dbReference type="NCBI Taxonomy" id="1605990"/>
    <lineage>
        <taxon>Bacteria</taxon>
        <taxon>Bacillati</taxon>
        <taxon>Actinomycetota</taxon>
        <taxon>Actinomycetes</taxon>
        <taxon>Streptosporangiales</taxon>
        <taxon>Nocardiopsidaceae</taxon>
        <taxon>Actinorugispora</taxon>
    </lineage>
</organism>
<feature type="region of interest" description="Disordered" evidence="4">
    <location>
        <begin position="499"/>
        <end position="532"/>
    </location>
</feature>
<evidence type="ECO:0000256" key="3">
    <source>
        <dbReference type="ARBA" id="ARBA00022801"/>
    </source>
</evidence>
<reference evidence="8 9" key="1">
    <citation type="submission" date="2019-03" db="EMBL/GenBank/DDBJ databases">
        <title>Genomic Encyclopedia of Type Strains, Phase IV (KMG-IV): sequencing the most valuable type-strain genomes for metagenomic binning, comparative biology and taxonomic classification.</title>
        <authorList>
            <person name="Goeker M."/>
        </authorList>
    </citation>
    <scope>NUCLEOTIDE SEQUENCE [LARGE SCALE GENOMIC DNA]</scope>
    <source>
        <strain evidence="8 9">DSM 46770</strain>
    </source>
</reference>
<dbReference type="Gene3D" id="3.40.50.1820">
    <property type="entry name" value="alpha/beta hydrolase"/>
    <property type="match status" value="1"/>
</dbReference>
<dbReference type="InterPro" id="IPR000073">
    <property type="entry name" value="AB_hydrolase_1"/>
</dbReference>
<dbReference type="EMBL" id="SNYN01000005">
    <property type="protein sequence ID" value="TDQ52901.1"/>
    <property type="molecule type" value="Genomic_DNA"/>
</dbReference>
<keyword evidence="9" id="KW-1185">Reference proteome</keyword>
<dbReference type="SUPFAM" id="SSF53474">
    <property type="entry name" value="alpha/beta-Hydrolases"/>
    <property type="match status" value="1"/>
</dbReference>
<proteinExistence type="inferred from homology"/>
<evidence type="ECO:0000259" key="6">
    <source>
        <dbReference type="Pfam" id="PF00561"/>
    </source>
</evidence>
<evidence type="ECO:0000256" key="1">
    <source>
        <dbReference type="ARBA" id="ARBA00010088"/>
    </source>
</evidence>
<evidence type="ECO:0000313" key="8">
    <source>
        <dbReference type="EMBL" id="TDQ52901.1"/>
    </source>
</evidence>
<dbReference type="RefSeq" id="WP_133741027.1">
    <property type="nucleotide sequence ID" value="NZ_SNYN01000005.1"/>
</dbReference>
<feature type="chain" id="PRO_5039137543" evidence="5">
    <location>
        <begin position="24"/>
        <end position="532"/>
    </location>
</feature>
<evidence type="ECO:0000256" key="5">
    <source>
        <dbReference type="SAM" id="SignalP"/>
    </source>
</evidence>
<accession>A0A4V6PWV6</accession>
<protein>
    <submittedName>
        <fullName evidence="8">TAP-like protein</fullName>
    </submittedName>
</protein>
<dbReference type="InterPro" id="IPR051601">
    <property type="entry name" value="Serine_prot/Carboxylest_S33"/>
</dbReference>
<evidence type="ECO:0000259" key="7">
    <source>
        <dbReference type="Pfam" id="PF08386"/>
    </source>
</evidence>
<gene>
    <name evidence="8" type="ORF">EV190_10517</name>
</gene>
<dbReference type="OrthoDB" id="3930934at2"/>
<dbReference type="Pfam" id="PF08386">
    <property type="entry name" value="Abhydrolase_4"/>
    <property type="match status" value="1"/>
</dbReference>